<feature type="chain" id="PRO_5040217478" evidence="1">
    <location>
        <begin position="29"/>
        <end position="119"/>
    </location>
</feature>
<evidence type="ECO:0000313" key="2">
    <source>
        <dbReference type="EMBL" id="KAF9529739.1"/>
    </source>
</evidence>
<sequence length="119" mass="12756">MRVQWQINTLTLFSAFFLSTLFFTSTNAARLCTTECRLMKPVCPSGEAPSGVAGCWGCCMPISTFKPKPKPVEPPTPTPSSTPEPIFCTDQCRVTEPVCLAGEKATGSEGCWGCCQPVG</sequence>
<dbReference type="Proteomes" id="UP000807306">
    <property type="component" value="Unassembled WGS sequence"/>
</dbReference>
<proteinExistence type="predicted"/>
<protein>
    <submittedName>
        <fullName evidence="2">Uncharacterized protein</fullName>
    </submittedName>
</protein>
<dbReference type="AlphaFoldDB" id="A0A9P6EIT7"/>
<evidence type="ECO:0000313" key="3">
    <source>
        <dbReference type="Proteomes" id="UP000807306"/>
    </source>
</evidence>
<evidence type="ECO:0000256" key="1">
    <source>
        <dbReference type="SAM" id="SignalP"/>
    </source>
</evidence>
<name>A0A9P6EIT7_9AGAR</name>
<accession>A0A9P6EIT7</accession>
<feature type="signal peptide" evidence="1">
    <location>
        <begin position="1"/>
        <end position="28"/>
    </location>
</feature>
<keyword evidence="1" id="KW-0732">Signal</keyword>
<dbReference type="EMBL" id="MU157844">
    <property type="protein sequence ID" value="KAF9529739.1"/>
    <property type="molecule type" value="Genomic_DNA"/>
</dbReference>
<comment type="caution">
    <text evidence="2">The sequence shown here is derived from an EMBL/GenBank/DDBJ whole genome shotgun (WGS) entry which is preliminary data.</text>
</comment>
<keyword evidence="3" id="KW-1185">Reference proteome</keyword>
<gene>
    <name evidence="2" type="ORF">CPB83DRAFT_852091</name>
</gene>
<reference evidence="2" key="1">
    <citation type="submission" date="2020-11" db="EMBL/GenBank/DDBJ databases">
        <authorList>
            <consortium name="DOE Joint Genome Institute"/>
            <person name="Ahrendt S."/>
            <person name="Riley R."/>
            <person name="Andreopoulos W."/>
            <person name="Labutti K."/>
            <person name="Pangilinan J."/>
            <person name="Ruiz-Duenas F.J."/>
            <person name="Barrasa J.M."/>
            <person name="Sanchez-Garcia M."/>
            <person name="Camarero S."/>
            <person name="Miyauchi S."/>
            <person name="Serrano A."/>
            <person name="Linde D."/>
            <person name="Babiker R."/>
            <person name="Drula E."/>
            <person name="Ayuso-Fernandez I."/>
            <person name="Pacheco R."/>
            <person name="Padilla G."/>
            <person name="Ferreira P."/>
            <person name="Barriuso J."/>
            <person name="Kellner H."/>
            <person name="Castanera R."/>
            <person name="Alfaro M."/>
            <person name="Ramirez L."/>
            <person name="Pisabarro A.G."/>
            <person name="Kuo A."/>
            <person name="Tritt A."/>
            <person name="Lipzen A."/>
            <person name="He G."/>
            <person name="Yan M."/>
            <person name="Ng V."/>
            <person name="Cullen D."/>
            <person name="Martin F."/>
            <person name="Rosso M.-N."/>
            <person name="Henrissat B."/>
            <person name="Hibbett D."/>
            <person name="Martinez A.T."/>
            <person name="Grigoriev I.V."/>
        </authorList>
    </citation>
    <scope>NUCLEOTIDE SEQUENCE</scope>
    <source>
        <strain evidence="2">CBS 506.95</strain>
    </source>
</reference>
<dbReference type="OrthoDB" id="3019007at2759"/>
<organism evidence="2 3">
    <name type="scientific">Crepidotus variabilis</name>
    <dbReference type="NCBI Taxonomy" id="179855"/>
    <lineage>
        <taxon>Eukaryota</taxon>
        <taxon>Fungi</taxon>
        <taxon>Dikarya</taxon>
        <taxon>Basidiomycota</taxon>
        <taxon>Agaricomycotina</taxon>
        <taxon>Agaricomycetes</taxon>
        <taxon>Agaricomycetidae</taxon>
        <taxon>Agaricales</taxon>
        <taxon>Agaricineae</taxon>
        <taxon>Crepidotaceae</taxon>
        <taxon>Crepidotus</taxon>
    </lineage>
</organism>